<dbReference type="Pfam" id="PF00550">
    <property type="entry name" value="PP-binding"/>
    <property type="match status" value="1"/>
</dbReference>
<keyword evidence="4" id="KW-1185">Reference proteome</keyword>
<dbReference type="Gene3D" id="1.10.1200.10">
    <property type="entry name" value="ACP-like"/>
    <property type="match status" value="1"/>
</dbReference>
<sequence length="636" mass="66137">MTSLSITRPPAPAASLPWVADRIAATAEHPDPAVRERVALRTADTTVTYAELWERVQKAAGELSALGVGVGDVVGLRLPSGPGAVVAMLACWHAGAAFLPMDAAAPDVYRDRLLSRSGARAVVEADGPRALADTVSSPRAVTGGPQDRAAYVIYTSGSTGTPKGVLVGQDALADHTAGIGDLLELRDTDTVLQFAGLGFDVAQEEIWPTLAVGGTVAFLDSADRALSPAELARRVRDLGVSVLQLPTAYWRLVCAQMQGARGAGLSFDGVRTVVIGGEGASTKDVHVHRSGPLGHCTLVNGYGPTETVVTCTAFVLRANEPVPATAGLPIGGPVGDRRLYVLDTDRRPVEDGSPGELWVGGSPLAHGYLGDPERTAERFRPDPFAATAGARMYRTGDLVVRHRDGALEFLGRLDNQVKVRGYRIELDEVDRHLIATPGVTAAAAVALDDGTGTGGRVLAAALSVTADGPTAEQIREDLRTRLPSHLVPGLIRVRDALPLTTSGKIDRRAVAAMLAEEYAGPAPKTTAQEAPAPADDAPTPAATPAAGAGTTDKAGTADGAGTTDEAAELTLLLDLVRTLLRAPDFGPDDDFLAHGGDSLVALRVSGALRERGWRLRPSDLLTAGDARSVATRIVPC</sequence>
<organism evidence="3 4">
    <name type="scientific">Streptomyces thermoalcalitolerans</name>
    <dbReference type="NCBI Taxonomy" id="65605"/>
    <lineage>
        <taxon>Bacteria</taxon>
        <taxon>Bacillati</taxon>
        <taxon>Actinomycetota</taxon>
        <taxon>Actinomycetes</taxon>
        <taxon>Kitasatosporales</taxon>
        <taxon>Streptomycetaceae</taxon>
        <taxon>Streptomyces</taxon>
    </lineage>
</organism>
<evidence type="ECO:0000259" key="2">
    <source>
        <dbReference type="PROSITE" id="PS50075"/>
    </source>
</evidence>
<dbReference type="CDD" id="cd05930">
    <property type="entry name" value="A_NRPS"/>
    <property type="match status" value="1"/>
</dbReference>
<accession>A0ABN1NBL8</accession>
<comment type="caution">
    <text evidence="3">The sequence shown here is derived from an EMBL/GenBank/DDBJ whole genome shotgun (WGS) entry which is preliminary data.</text>
</comment>
<gene>
    <name evidence="3" type="ORF">GCM10009549_01080</name>
</gene>
<dbReference type="InterPro" id="IPR036736">
    <property type="entry name" value="ACP-like_sf"/>
</dbReference>
<dbReference type="Gene3D" id="3.40.50.12780">
    <property type="entry name" value="N-terminal domain of ligase-like"/>
    <property type="match status" value="1"/>
</dbReference>
<dbReference type="SUPFAM" id="SSF47336">
    <property type="entry name" value="ACP-like"/>
    <property type="match status" value="1"/>
</dbReference>
<dbReference type="SUPFAM" id="SSF56801">
    <property type="entry name" value="Acetyl-CoA synthetase-like"/>
    <property type="match status" value="1"/>
</dbReference>
<dbReference type="PROSITE" id="PS50075">
    <property type="entry name" value="CARRIER"/>
    <property type="match status" value="1"/>
</dbReference>
<feature type="region of interest" description="Disordered" evidence="1">
    <location>
        <begin position="520"/>
        <end position="561"/>
    </location>
</feature>
<dbReference type="InterPro" id="IPR045851">
    <property type="entry name" value="AMP-bd_C_sf"/>
</dbReference>
<evidence type="ECO:0000313" key="3">
    <source>
        <dbReference type="EMBL" id="GAA0900855.1"/>
    </source>
</evidence>
<proteinExistence type="predicted"/>
<dbReference type="PANTHER" id="PTHR45527">
    <property type="entry name" value="NONRIBOSOMAL PEPTIDE SYNTHETASE"/>
    <property type="match status" value="1"/>
</dbReference>
<dbReference type="InterPro" id="IPR009081">
    <property type="entry name" value="PP-bd_ACP"/>
</dbReference>
<protein>
    <recommendedName>
        <fullName evidence="2">Carrier domain-containing protein</fullName>
    </recommendedName>
</protein>
<feature type="domain" description="Carrier" evidence="2">
    <location>
        <begin position="563"/>
        <end position="636"/>
    </location>
</feature>
<name>A0ABN1NBL8_9ACTN</name>
<dbReference type="InterPro" id="IPR000873">
    <property type="entry name" value="AMP-dep_synth/lig_dom"/>
</dbReference>
<dbReference type="RefSeq" id="WP_344045447.1">
    <property type="nucleotide sequence ID" value="NZ_BAAAHG010000001.1"/>
</dbReference>
<dbReference type="Gene3D" id="3.30.300.30">
    <property type="match status" value="1"/>
</dbReference>
<dbReference type="InterPro" id="IPR025110">
    <property type="entry name" value="AMP-bd_C"/>
</dbReference>
<dbReference type="Pfam" id="PF13193">
    <property type="entry name" value="AMP-binding_C"/>
    <property type="match status" value="1"/>
</dbReference>
<dbReference type="PANTHER" id="PTHR45527:SF1">
    <property type="entry name" value="FATTY ACID SYNTHASE"/>
    <property type="match status" value="1"/>
</dbReference>
<feature type="compositionally biased region" description="Low complexity" evidence="1">
    <location>
        <begin position="525"/>
        <end position="561"/>
    </location>
</feature>
<dbReference type="NCBIfam" id="TIGR01733">
    <property type="entry name" value="AA-adenyl-dom"/>
    <property type="match status" value="1"/>
</dbReference>
<reference evidence="3 4" key="1">
    <citation type="journal article" date="2019" name="Int. J. Syst. Evol. Microbiol.">
        <title>The Global Catalogue of Microorganisms (GCM) 10K type strain sequencing project: providing services to taxonomists for standard genome sequencing and annotation.</title>
        <authorList>
            <consortium name="The Broad Institute Genomics Platform"/>
            <consortium name="The Broad Institute Genome Sequencing Center for Infectious Disease"/>
            <person name="Wu L."/>
            <person name="Ma J."/>
        </authorList>
    </citation>
    <scope>NUCLEOTIDE SEQUENCE [LARGE SCALE GENOMIC DNA]</scope>
    <source>
        <strain evidence="3 4">JCM 10673</strain>
    </source>
</reference>
<dbReference type="Proteomes" id="UP001501005">
    <property type="component" value="Unassembled WGS sequence"/>
</dbReference>
<dbReference type="InterPro" id="IPR020845">
    <property type="entry name" value="AMP-binding_CS"/>
</dbReference>
<dbReference type="InterPro" id="IPR042099">
    <property type="entry name" value="ANL_N_sf"/>
</dbReference>
<dbReference type="InterPro" id="IPR010071">
    <property type="entry name" value="AA_adenyl_dom"/>
</dbReference>
<evidence type="ECO:0000256" key="1">
    <source>
        <dbReference type="SAM" id="MobiDB-lite"/>
    </source>
</evidence>
<evidence type="ECO:0000313" key="4">
    <source>
        <dbReference type="Proteomes" id="UP001501005"/>
    </source>
</evidence>
<dbReference type="EMBL" id="BAAAHG010000001">
    <property type="protein sequence ID" value="GAA0900855.1"/>
    <property type="molecule type" value="Genomic_DNA"/>
</dbReference>
<dbReference type="Pfam" id="PF00501">
    <property type="entry name" value="AMP-binding"/>
    <property type="match status" value="1"/>
</dbReference>
<dbReference type="PROSITE" id="PS00455">
    <property type="entry name" value="AMP_BINDING"/>
    <property type="match status" value="1"/>
</dbReference>